<dbReference type="EMBL" id="MU806337">
    <property type="protein sequence ID" value="KAJ3836245.1"/>
    <property type="molecule type" value="Genomic_DNA"/>
</dbReference>
<name>A0AA38P4Z7_9AGAR</name>
<reference evidence="1" key="1">
    <citation type="submission" date="2022-08" db="EMBL/GenBank/DDBJ databases">
        <authorList>
            <consortium name="DOE Joint Genome Institute"/>
            <person name="Min B."/>
            <person name="Riley R."/>
            <person name="Sierra-Patev S."/>
            <person name="Naranjo-Ortiz M."/>
            <person name="Looney B."/>
            <person name="Konkel Z."/>
            <person name="Slot J.C."/>
            <person name="Sakamoto Y."/>
            <person name="Steenwyk J.L."/>
            <person name="Rokas A."/>
            <person name="Carro J."/>
            <person name="Camarero S."/>
            <person name="Ferreira P."/>
            <person name="Molpeceres G."/>
            <person name="Ruiz-Duenas F.J."/>
            <person name="Serrano A."/>
            <person name="Henrissat B."/>
            <person name="Drula E."/>
            <person name="Hughes K.W."/>
            <person name="Mata J.L."/>
            <person name="Ishikawa N.K."/>
            <person name="Vargas-Isla R."/>
            <person name="Ushijima S."/>
            <person name="Smith C.A."/>
            <person name="Ahrendt S."/>
            <person name="Andreopoulos W."/>
            <person name="He G."/>
            <person name="Labutti K."/>
            <person name="Lipzen A."/>
            <person name="Ng V."/>
            <person name="Sandor L."/>
            <person name="Barry K."/>
            <person name="Martinez A.T."/>
            <person name="Xiao Y."/>
            <person name="Gibbons J.G."/>
            <person name="Terashima K."/>
            <person name="Hibbett D.S."/>
            <person name="Grigoriev I.V."/>
        </authorList>
    </citation>
    <scope>NUCLEOTIDE SEQUENCE</scope>
    <source>
        <strain evidence="1">TFB9207</strain>
    </source>
</reference>
<proteinExistence type="predicted"/>
<dbReference type="AlphaFoldDB" id="A0AA38P4Z7"/>
<evidence type="ECO:0000313" key="2">
    <source>
        <dbReference type="Proteomes" id="UP001163846"/>
    </source>
</evidence>
<dbReference type="Proteomes" id="UP001163846">
    <property type="component" value="Unassembled WGS sequence"/>
</dbReference>
<sequence length="326" mass="36333">MAPKGKGSSLGKTQGASSRKIQFSAPLLEVTFHHALRARDSLSNSADAILFLPSMPAESNTLQKLWRKFPNTLESAFKQPEFEPVDDMDFPQRLPSDYQDQVPTNFYPSQLVQMYPPFAKGPLCRVNASFLYRGLRLVQEAISEVQASNKSRAKTQANIIQLLEDPVIQNALKHYCRFWHRSRSCPLFALRFVCLFCDYCERYLEAAEYTRLVYDEARSTGFGVSLALRTAVKNFLKSTTPTMATLAIPIPFDALSREGQLIIKVASTGSPPQFIKNPFTDQNILPDPGYEVHAAVSTPPPEAGSTSGKTCWASGDKKCPQKVPIF</sequence>
<organism evidence="1 2">
    <name type="scientific">Lentinula raphanica</name>
    <dbReference type="NCBI Taxonomy" id="153919"/>
    <lineage>
        <taxon>Eukaryota</taxon>
        <taxon>Fungi</taxon>
        <taxon>Dikarya</taxon>
        <taxon>Basidiomycota</taxon>
        <taxon>Agaricomycotina</taxon>
        <taxon>Agaricomycetes</taxon>
        <taxon>Agaricomycetidae</taxon>
        <taxon>Agaricales</taxon>
        <taxon>Marasmiineae</taxon>
        <taxon>Omphalotaceae</taxon>
        <taxon>Lentinula</taxon>
    </lineage>
</organism>
<comment type="caution">
    <text evidence="1">The sequence shown here is derived from an EMBL/GenBank/DDBJ whole genome shotgun (WGS) entry which is preliminary data.</text>
</comment>
<gene>
    <name evidence="1" type="ORF">F5878DRAFT_663147</name>
</gene>
<evidence type="ECO:0000313" key="1">
    <source>
        <dbReference type="EMBL" id="KAJ3836245.1"/>
    </source>
</evidence>
<accession>A0AA38P4Z7</accession>
<keyword evidence="2" id="KW-1185">Reference proteome</keyword>
<protein>
    <submittedName>
        <fullName evidence="1">Uncharacterized protein</fullName>
    </submittedName>
</protein>